<keyword evidence="2" id="KW-1185">Reference proteome</keyword>
<protein>
    <submittedName>
        <fullName evidence="1">Uncharacterized protein</fullName>
    </submittedName>
</protein>
<dbReference type="Proteomes" id="UP000199073">
    <property type="component" value="Unassembled WGS sequence"/>
</dbReference>
<sequence>MSNISRIKALTCAICCATMVPMNSIQIIGAIQLATGKLVPEVAKENGYGKSAFYRVISGESQSHVLRKLISEITKLSIDELWPDQPNGDS</sequence>
<dbReference type="GO" id="GO:0003677">
    <property type="term" value="F:DNA binding"/>
    <property type="evidence" value="ECO:0007669"/>
    <property type="project" value="InterPro"/>
</dbReference>
<dbReference type="InterPro" id="IPR010982">
    <property type="entry name" value="Lambda_DNA-bd_dom_sf"/>
</dbReference>
<organism evidence="1 2">
    <name type="scientific">Desulforhopalus singaporensis</name>
    <dbReference type="NCBI Taxonomy" id="91360"/>
    <lineage>
        <taxon>Bacteria</taxon>
        <taxon>Pseudomonadati</taxon>
        <taxon>Thermodesulfobacteriota</taxon>
        <taxon>Desulfobulbia</taxon>
        <taxon>Desulfobulbales</taxon>
        <taxon>Desulfocapsaceae</taxon>
        <taxon>Desulforhopalus</taxon>
    </lineage>
</organism>
<dbReference type="Gene3D" id="1.10.260.40">
    <property type="entry name" value="lambda repressor-like DNA-binding domains"/>
    <property type="match status" value="1"/>
</dbReference>
<evidence type="ECO:0000313" key="2">
    <source>
        <dbReference type="Proteomes" id="UP000199073"/>
    </source>
</evidence>
<gene>
    <name evidence="1" type="ORF">SAMN05660330_02308</name>
</gene>
<proteinExistence type="predicted"/>
<name>A0A1H0RJ09_9BACT</name>
<dbReference type="AlphaFoldDB" id="A0A1H0RJ09"/>
<reference evidence="1 2" key="1">
    <citation type="submission" date="2016-10" db="EMBL/GenBank/DDBJ databases">
        <authorList>
            <person name="de Groot N.N."/>
        </authorList>
    </citation>
    <scope>NUCLEOTIDE SEQUENCE [LARGE SCALE GENOMIC DNA]</scope>
    <source>
        <strain evidence="1 2">DSM 12130</strain>
    </source>
</reference>
<accession>A0A1H0RJ09</accession>
<dbReference type="EMBL" id="FNJI01000015">
    <property type="protein sequence ID" value="SDP29189.1"/>
    <property type="molecule type" value="Genomic_DNA"/>
</dbReference>
<evidence type="ECO:0000313" key="1">
    <source>
        <dbReference type="EMBL" id="SDP29189.1"/>
    </source>
</evidence>